<sequence>MTTRTGTRTIPPLAEYQNMMNMNIPPPPHNNDYDFVYPTNTSYPTPTTPQRLKPISSRRPTMAVVPDKHTPSKAKKDPEHSALGPTRTPRRNSTKPTTPYGKPNSKRRERPSSSSTLVIRAIPASEIPAGYIPLPVDAAVAEPAPPKDTGFFLPPLLFRCATSTSGPAGAAGISLAALSKVKAVDEKLLAEADMALQGHDRMGLRKMFLRLAWPGHGAIEKRLDFAGATVGKVCTVAKAGLKQLMHSVDRGEDDAREGWESWSLRRKTDGKRRFSNDDILLLGIEHHGGATFKLKLCVRESCIEKV</sequence>
<keyword evidence="3" id="KW-1185">Reference proteome</keyword>
<dbReference type="Proteomes" id="UP000613580">
    <property type="component" value="Unassembled WGS sequence"/>
</dbReference>
<accession>A0A8H6TDA0</accession>
<protein>
    <submittedName>
        <fullName evidence="2">Uncharacterized protein</fullName>
    </submittedName>
</protein>
<feature type="compositionally biased region" description="Basic and acidic residues" evidence="1">
    <location>
        <begin position="66"/>
        <end position="80"/>
    </location>
</feature>
<feature type="compositionally biased region" description="Low complexity" evidence="1">
    <location>
        <begin position="37"/>
        <end position="49"/>
    </location>
</feature>
<evidence type="ECO:0000313" key="2">
    <source>
        <dbReference type="EMBL" id="KAF7316700.1"/>
    </source>
</evidence>
<evidence type="ECO:0000256" key="1">
    <source>
        <dbReference type="SAM" id="MobiDB-lite"/>
    </source>
</evidence>
<dbReference type="EMBL" id="JACAZE010000005">
    <property type="protein sequence ID" value="KAF7316700.1"/>
    <property type="molecule type" value="Genomic_DNA"/>
</dbReference>
<dbReference type="AlphaFoldDB" id="A0A8H6TDA0"/>
<organism evidence="2 3">
    <name type="scientific">Mycena chlorophos</name>
    <name type="common">Agaric fungus</name>
    <name type="synonym">Agaricus chlorophos</name>
    <dbReference type="NCBI Taxonomy" id="658473"/>
    <lineage>
        <taxon>Eukaryota</taxon>
        <taxon>Fungi</taxon>
        <taxon>Dikarya</taxon>
        <taxon>Basidiomycota</taxon>
        <taxon>Agaricomycotina</taxon>
        <taxon>Agaricomycetes</taxon>
        <taxon>Agaricomycetidae</taxon>
        <taxon>Agaricales</taxon>
        <taxon>Marasmiineae</taxon>
        <taxon>Mycenaceae</taxon>
        <taxon>Mycena</taxon>
    </lineage>
</organism>
<reference evidence="2" key="1">
    <citation type="submission" date="2020-05" db="EMBL/GenBank/DDBJ databases">
        <title>Mycena genomes resolve the evolution of fungal bioluminescence.</title>
        <authorList>
            <person name="Tsai I.J."/>
        </authorList>
    </citation>
    <scope>NUCLEOTIDE SEQUENCE</scope>
    <source>
        <strain evidence="2">110903Hualien_Pintung</strain>
    </source>
</reference>
<evidence type="ECO:0000313" key="3">
    <source>
        <dbReference type="Proteomes" id="UP000613580"/>
    </source>
</evidence>
<proteinExistence type="predicted"/>
<dbReference type="OrthoDB" id="2987915at2759"/>
<comment type="caution">
    <text evidence="2">The sequence shown here is derived from an EMBL/GenBank/DDBJ whole genome shotgun (WGS) entry which is preliminary data.</text>
</comment>
<gene>
    <name evidence="2" type="ORF">HMN09_00403100</name>
</gene>
<name>A0A8H6TDA0_MYCCL</name>
<feature type="region of interest" description="Disordered" evidence="1">
    <location>
        <begin position="25"/>
        <end position="116"/>
    </location>
</feature>